<dbReference type="RefSeq" id="XP_062628742.1">
    <property type="nucleotide sequence ID" value="XM_062772758.1"/>
</dbReference>
<dbReference type="EMBL" id="CP086717">
    <property type="protein sequence ID" value="WOO82710.1"/>
    <property type="molecule type" value="Genomic_DNA"/>
</dbReference>
<evidence type="ECO:0000256" key="3">
    <source>
        <dbReference type="SAM" id="Phobius"/>
    </source>
</evidence>
<keyword evidence="3" id="KW-0472">Membrane</keyword>
<feature type="compositionally biased region" description="Acidic residues" evidence="2">
    <location>
        <begin position="527"/>
        <end position="538"/>
    </location>
</feature>
<feature type="transmembrane region" description="Helical" evidence="3">
    <location>
        <begin position="116"/>
        <end position="140"/>
    </location>
</feature>
<dbReference type="AlphaFoldDB" id="A0AAF1BLW5"/>
<dbReference type="SUPFAM" id="SSF52833">
    <property type="entry name" value="Thioredoxin-like"/>
    <property type="match status" value="1"/>
</dbReference>
<keyword evidence="6" id="KW-1185">Reference proteome</keyword>
<sequence>MASLTPSQAEALEQLHAIVASETDASRARDERVLREHNWDVQRAINSIFSGQDRSGPSSRASGSKAATEGSASTEKEADDGDLSLGGYGNRRVGTPGAGIGRGGARPRARPGAAGLSLWETFVWPFGLIASLLTGTWYFFIRTFVPLSLLPHLPRFLLPPPSRAPPSGPRDPTTAALRFVRELEALAGGSASAGTLPDLWVGPYREFLSEVRKQGKVGLVVLVSSEHEDDEEFKRDVLADPEFVRTLKEHDIMIWAADIGSREGYMVSQTLLTTTYPALTFASLLPAQNSSTPRLTILTTLQGPPSTATSTSTIIQTITTSVLPRTNAFLARLRRDRFALEEARHLREEQDKALREAERKDRERLQAARAQADLERVQRERAEREAELQAKALADRRQWRRYARKHLLPAAAGPLRVAVRTPLNAERNIRNFAPGPSTLPLFLYTETLLIPPHDDPAEDPDTPPEGYVHAWGFRLVTSFPRKEIELLEDGAEDSWATVKSAGGALFAEKIPGGDWGDAEAKALKGEEESDDEVVSDDE</sequence>
<dbReference type="GO" id="GO:0043130">
    <property type="term" value="F:ubiquitin binding"/>
    <property type="evidence" value="ECO:0007669"/>
    <property type="project" value="TreeGrafter"/>
</dbReference>
<organism evidence="5 6">
    <name type="scientific">Vanrija pseudolonga</name>
    <dbReference type="NCBI Taxonomy" id="143232"/>
    <lineage>
        <taxon>Eukaryota</taxon>
        <taxon>Fungi</taxon>
        <taxon>Dikarya</taxon>
        <taxon>Basidiomycota</taxon>
        <taxon>Agaricomycotina</taxon>
        <taxon>Tremellomycetes</taxon>
        <taxon>Trichosporonales</taxon>
        <taxon>Trichosporonaceae</taxon>
        <taxon>Vanrija</taxon>
    </lineage>
</organism>
<dbReference type="Proteomes" id="UP000827549">
    <property type="component" value="Chromosome 4"/>
</dbReference>
<dbReference type="InterPro" id="IPR050730">
    <property type="entry name" value="UBX_domain-protein"/>
</dbReference>
<accession>A0AAF1BLW5</accession>
<dbReference type="GO" id="GO:0005783">
    <property type="term" value="C:endoplasmic reticulum"/>
    <property type="evidence" value="ECO:0007669"/>
    <property type="project" value="TreeGrafter"/>
</dbReference>
<evidence type="ECO:0000313" key="6">
    <source>
        <dbReference type="Proteomes" id="UP000827549"/>
    </source>
</evidence>
<evidence type="ECO:0000313" key="5">
    <source>
        <dbReference type="EMBL" id="WOO82710.1"/>
    </source>
</evidence>
<evidence type="ECO:0000256" key="2">
    <source>
        <dbReference type="SAM" id="MobiDB-lite"/>
    </source>
</evidence>
<dbReference type="Gene3D" id="1.10.8.10">
    <property type="entry name" value="DNA helicase RuvA subunit, C-terminal domain"/>
    <property type="match status" value="1"/>
</dbReference>
<keyword evidence="3" id="KW-1133">Transmembrane helix</keyword>
<gene>
    <name evidence="5" type="primary">ucp10</name>
    <name evidence="5" type="ORF">LOC62_04G006194</name>
</gene>
<evidence type="ECO:0000256" key="1">
    <source>
        <dbReference type="SAM" id="Coils"/>
    </source>
</evidence>
<dbReference type="PANTHER" id="PTHR23322">
    <property type="entry name" value="FAS-ASSOCIATED PROTEIN"/>
    <property type="match status" value="1"/>
</dbReference>
<reference evidence="5" key="1">
    <citation type="submission" date="2023-10" db="EMBL/GenBank/DDBJ databases">
        <authorList>
            <person name="Noh H."/>
        </authorList>
    </citation>
    <scope>NUCLEOTIDE SEQUENCE</scope>
    <source>
        <strain evidence="5">DUCC4014</strain>
    </source>
</reference>
<feature type="region of interest" description="Disordered" evidence="2">
    <location>
        <begin position="48"/>
        <end position="107"/>
    </location>
</feature>
<dbReference type="GeneID" id="87809420"/>
<feature type="compositionally biased region" description="Polar residues" evidence="2">
    <location>
        <begin position="48"/>
        <end position="62"/>
    </location>
</feature>
<dbReference type="InterPro" id="IPR006577">
    <property type="entry name" value="UAS"/>
</dbReference>
<keyword evidence="3" id="KW-0812">Transmembrane</keyword>
<keyword evidence="1" id="KW-0175">Coiled coil</keyword>
<protein>
    <submittedName>
        <fullName evidence="5">UBX domain-containing protein 10</fullName>
    </submittedName>
</protein>
<dbReference type="SMART" id="SM00594">
    <property type="entry name" value="UAS"/>
    <property type="match status" value="1"/>
</dbReference>
<feature type="region of interest" description="Disordered" evidence="2">
    <location>
        <begin position="508"/>
        <end position="538"/>
    </location>
</feature>
<dbReference type="GO" id="GO:0036503">
    <property type="term" value="P:ERAD pathway"/>
    <property type="evidence" value="ECO:0007669"/>
    <property type="project" value="TreeGrafter"/>
</dbReference>
<name>A0AAF1BLW5_9TREE</name>
<dbReference type="Gene3D" id="3.40.30.10">
    <property type="entry name" value="Glutaredoxin"/>
    <property type="match status" value="1"/>
</dbReference>
<feature type="coiled-coil region" evidence="1">
    <location>
        <begin position="340"/>
        <end position="394"/>
    </location>
</feature>
<dbReference type="InterPro" id="IPR036249">
    <property type="entry name" value="Thioredoxin-like_sf"/>
</dbReference>
<proteinExistence type="predicted"/>
<evidence type="ECO:0000259" key="4">
    <source>
        <dbReference type="SMART" id="SM00594"/>
    </source>
</evidence>
<feature type="domain" description="UAS" evidence="4">
    <location>
        <begin position="178"/>
        <end position="319"/>
    </location>
</feature>
<dbReference type="PANTHER" id="PTHR23322:SF1">
    <property type="entry name" value="FAS-ASSOCIATED FACTOR 2"/>
    <property type="match status" value="1"/>
</dbReference>